<dbReference type="InterPro" id="IPR013087">
    <property type="entry name" value="Znf_C2H2_type"/>
</dbReference>
<keyword evidence="1" id="KW-0479">Metal-binding</keyword>
<evidence type="ECO:0000259" key="3">
    <source>
        <dbReference type="PROSITE" id="PS50157"/>
    </source>
</evidence>
<feature type="region of interest" description="Disordered" evidence="2">
    <location>
        <begin position="295"/>
        <end position="314"/>
    </location>
</feature>
<accession>A0AAE1ZBE3</accession>
<proteinExistence type="predicted"/>
<dbReference type="GO" id="GO:0008270">
    <property type="term" value="F:zinc ion binding"/>
    <property type="evidence" value="ECO:0007669"/>
    <property type="project" value="UniProtKB-KW"/>
</dbReference>
<dbReference type="EMBL" id="JALJAT010000004">
    <property type="protein sequence ID" value="KAK4470623.1"/>
    <property type="molecule type" value="Genomic_DNA"/>
</dbReference>
<sequence>MSLDDVISDHESNQCLFVCTKCGAEYVTRDMLAMHMMDSARAGMCIETDAVNHTPNVTNSTNHKITLCEDLVDSDKLVTQKHNETSNIFNGSLCRPSLSNWMNEQTEPMFNILFNQLTLPHLYSIQNSSSSISDNNINSIHTNPANYKFRSTFEGNVSSFRGCRINRDHSSSFLDIQNNKNLQNLLLNFQYPTSSISPNTKTNFVQSLKVNKSDVYSKSTVTDSVRTLNEKSISNDCKTKVISTSDEMLTCQPSVSPVYSLIKALAVHNDTSNSSYDISKSKKLLEDIEFTNEHQRSTNTMLHKSQKESQESSKVAASDSKLKCIESHKISKCRELFGVNFDNFYDNYMTVKRSRSLPSPRALRNQQVNCEMACSVIEENSKLLKTKSTNDNDDVLHKTQRDRRCYKKSGFKNLRKFMNYNRSKFTIPKNSHLLSGVQNCHYYDKVSMDSGHFISRQFDTNDHNINVNEINNQKISKTENYQMIFPYICEYCQIGFVQQALYCLHMGMHCVNNPFKCNMCAQTCLDVYDFIGHTLHF</sequence>
<evidence type="ECO:0000313" key="5">
    <source>
        <dbReference type="Proteomes" id="UP001292079"/>
    </source>
</evidence>
<dbReference type="AlphaFoldDB" id="A0AAE1ZBE3"/>
<dbReference type="PROSITE" id="PS50157">
    <property type="entry name" value="ZINC_FINGER_C2H2_2"/>
    <property type="match status" value="1"/>
</dbReference>
<protein>
    <recommendedName>
        <fullName evidence="3">C2H2-type domain-containing protein</fullName>
    </recommendedName>
</protein>
<dbReference type="Gene3D" id="3.30.160.60">
    <property type="entry name" value="Classic Zinc Finger"/>
    <property type="match status" value="1"/>
</dbReference>
<reference evidence="4" key="1">
    <citation type="submission" date="2022-04" db="EMBL/GenBank/DDBJ databases">
        <authorList>
            <person name="Xu L."/>
            <person name="Lv Z."/>
        </authorList>
    </citation>
    <scope>NUCLEOTIDE SEQUENCE</scope>
    <source>
        <strain evidence="4">LV_2022a</strain>
    </source>
</reference>
<keyword evidence="5" id="KW-1185">Reference proteome</keyword>
<organism evidence="4 5">
    <name type="scientific">Schistosoma mekongi</name>
    <name type="common">Parasitic worm</name>
    <dbReference type="NCBI Taxonomy" id="38744"/>
    <lineage>
        <taxon>Eukaryota</taxon>
        <taxon>Metazoa</taxon>
        <taxon>Spiralia</taxon>
        <taxon>Lophotrochozoa</taxon>
        <taxon>Platyhelminthes</taxon>
        <taxon>Trematoda</taxon>
        <taxon>Digenea</taxon>
        <taxon>Strigeidida</taxon>
        <taxon>Schistosomatoidea</taxon>
        <taxon>Schistosomatidae</taxon>
        <taxon>Schistosoma</taxon>
    </lineage>
</organism>
<dbReference type="Proteomes" id="UP001292079">
    <property type="component" value="Unassembled WGS sequence"/>
</dbReference>
<comment type="caution">
    <text evidence="4">The sequence shown here is derived from an EMBL/GenBank/DDBJ whole genome shotgun (WGS) entry which is preliminary data.</text>
</comment>
<name>A0AAE1ZBE3_SCHME</name>
<dbReference type="SUPFAM" id="SSF57667">
    <property type="entry name" value="beta-beta-alpha zinc fingers"/>
    <property type="match status" value="1"/>
</dbReference>
<feature type="domain" description="C2H2-type" evidence="3">
    <location>
        <begin position="487"/>
        <end position="514"/>
    </location>
</feature>
<keyword evidence="1" id="KW-0863">Zinc-finger</keyword>
<evidence type="ECO:0000256" key="1">
    <source>
        <dbReference type="PROSITE-ProRule" id="PRU00042"/>
    </source>
</evidence>
<reference evidence="4" key="2">
    <citation type="journal article" date="2023" name="Infect Dis Poverty">
        <title>Chromosome-scale genome of the human blood fluke Schistosoma mekongi and its implications for public health.</title>
        <authorList>
            <person name="Zhou M."/>
            <person name="Xu L."/>
            <person name="Xu D."/>
            <person name="Chen W."/>
            <person name="Khan J."/>
            <person name="Hu Y."/>
            <person name="Huang H."/>
            <person name="Wei H."/>
            <person name="Zhang Y."/>
            <person name="Chusongsang P."/>
            <person name="Tanasarnprasert K."/>
            <person name="Hu X."/>
            <person name="Limpanont Y."/>
            <person name="Lv Z."/>
        </authorList>
    </citation>
    <scope>NUCLEOTIDE SEQUENCE</scope>
    <source>
        <strain evidence="4">LV_2022a</strain>
    </source>
</reference>
<evidence type="ECO:0000313" key="4">
    <source>
        <dbReference type="EMBL" id="KAK4470623.1"/>
    </source>
</evidence>
<dbReference type="PROSITE" id="PS00028">
    <property type="entry name" value="ZINC_FINGER_C2H2_1"/>
    <property type="match status" value="1"/>
</dbReference>
<dbReference type="SMART" id="SM00355">
    <property type="entry name" value="ZnF_C2H2"/>
    <property type="match status" value="3"/>
</dbReference>
<evidence type="ECO:0000256" key="2">
    <source>
        <dbReference type="SAM" id="MobiDB-lite"/>
    </source>
</evidence>
<dbReference type="InterPro" id="IPR036236">
    <property type="entry name" value="Znf_C2H2_sf"/>
</dbReference>
<keyword evidence="1" id="KW-0862">Zinc</keyword>
<gene>
    <name evidence="4" type="ORF">MN116_006159</name>
</gene>